<dbReference type="PANTHER" id="PTHR34216:SF3">
    <property type="entry name" value="POLY-BETA-1,6-N-ACETYL-D-GLUCOSAMINE N-DEACETYLASE"/>
    <property type="match status" value="1"/>
</dbReference>
<dbReference type="PANTHER" id="PTHR34216">
    <property type="match status" value="1"/>
</dbReference>
<dbReference type="Gene3D" id="3.20.20.370">
    <property type="entry name" value="Glycoside hydrolase/deacetylase"/>
    <property type="match status" value="1"/>
</dbReference>
<feature type="domain" description="NodB homology" evidence="4">
    <location>
        <begin position="60"/>
        <end position="247"/>
    </location>
</feature>
<evidence type="ECO:0000256" key="1">
    <source>
        <dbReference type="ARBA" id="ARBA00004613"/>
    </source>
</evidence>
<dbReference type="GO" id="GO:0016810">
    <property type="term" value="F:hydrolase activity, acting on carbon-nitrogen (but not peptide) bonds"/>
    <property type="evidence" value="ECO:0007669"/>
    <property type="project" value="InterPro"/>
</dbReference>
<dbReference type="InterPro" id="IPR002509">
    <property type="entry name" value="NODB_dom"/>
</dbReference>
<protein>
    <submittedName>
        <fullName evidence="5">Polysaccharide deacetylase</fullName>
    </submittedName>
</protein>
<dbReference type="RefSeq" id="WP_090770442.1">
    <property type="nucleotide sequence ID" value="NZ_FMZH01000007.1"/>
</dbReference>
<feature type="region of interest" description="Disordered" evidence="3">
    <location>
        <begin position="132"/>
        <end position="151"/>
    </location>
</feature>
<dbReference type="Proteomes" id="UP000199455">
    <property type="component" value="Unassembled WGS sequence"/>
</dbReference>
<dbReference type="EMBL" id="FMZH01000007">
    <property type="protein sequence ID" value="SDD71589.1"/>
    <property type="molecule type" value="Genomic_DNA"/>
</dbReference>
<dbReference type="InterPro" id="IPR051398">
    <property type="entry name" value="Polysacch_Deacetylase"/>
</dbReference>
<evidence type="ECO:0000313" key="5">
    <source>
        <dbReference type="EMBL" id="SDD71589.1"/>
    </source>
</evidence>
<dbReference type="AlphaFoldDB" id="A0A1G6X0J1"/>
<feature type="compositionally biased region" description="Basic and acidic residues" evidence="3">
    <location>
        <begin position="133"/>
        <end position="151"/>
    </location>
</feature>
<keyword evidence="6" id="KW-1185">Reference proteome</keyword>
<dbReference type="STRING" id="390242.SAMN04488024_107187"/>
<dbReference type="PROSITE" id="PS51677">
    <property type="entry name" value="NODB"/>
    <property type="match status" value="1"/>
</dbReference>
<gene>
    <name evidence="5" type="ORF">SAMN04488024_107187</name>
</gene>
<reference evidence="6" key="1">
    <citation type="submission" date="2016-10" db="EMBL/GenBank/DDBJ databases">
        <authorList>
            <person name="Varghese N."/>
            <person name="Submissions S."/>
        </authorList>
    </citation>
    <scope>NUCLEOTIDE SEQUENCE [LARGE SCALE GENOMIC DNA]</scope>
    <source>
        <strain evidence="6">DSM 18609</strain>
    </source>
</reference>
<accession>A0A1G6X0J1</accession>
<dbReference type="InterPro" id="IPR011330">
    <property type="entry name" value="Glyco_hydro/deAcase_b/a-brl"/>
</dbReference>
<evidence type="ECO:0000256" key="2">
    <source>
        <dbReference type="ARBA" id="ARBA00022729"/>
    </source>
</evidence>
<dbReference type="SUPFAM" id="SSF88713">
    <property type="entry name" value="Glycoside hydrolase/deacetylase"/>
    <property type="match status" value="1"/>
</dbReference>
<dbReference type="GO" id="GO:0005576">
    <property type="term" value="C:extracellular region"/>
    <property type="evidence" value="ECO:0007669"/>
    <property type="project" value="UniProtKB-SubCell"/>
</dbReference>
<proteinExistence type="predicted"/>
<keyword evidence="2" id="KW-0732">Signal</keyword>
<sequence length="247" mass="27928">MNLPIAMFHHIADNPHPSLKGWTISINQFNIFLDCITERGYETTTFETINLMNPNASLNKKIIITFDDCPASLFDYVVPELLRRGMKAVFFIPTAQIGGINLWDVEEQGFEAVRLMSADQLKYLSASGMEIGSHGDNHKRPEPNQEASKNETHQSKAILTALLGKQITSFSYPYGQIPKHYPALLKSAGYQFAAGIYTPFQTNLSLRRFGIHESDTKQSMSFKLGHIYRGLRFIGDPLLQLYNLIRV</sequence>
<evidence type="ECO:0000256" key="3">
    <source>
        <dbReference type="SAM" id="MobiDB-lite"/>
    </source>
</evidence>
<evidence type="ECO:0000313" key="6">
    <source>
        <dbReference type="Proteomes" id="UP000199455"/>
    </source>
</evidence>
<comment type="subcellular location">
    <subcellularLocation>
        <location evidence="1">Secreted</location>
    </subcellularLocation>
</comment>
<dbReference type="Pfam" id="PF01522">
    <property type="entry name" value="Polysacc_deac_1"/>
    <property type="match status" value="1"/>
</dbReference>
<organism evidence="5 6">
    <name type="scientific">Pedobacter soli</name>
    <dbReference type="NCBI Taxonomy" id="390242"/>
    <lineage>
        <taxon>Bacteria</taxon>
        <taxon>Pseudomonadati</taxon>
        <taxon>Bacteroidota</taxon>
        <taxon>Sphingobacteriia</taxon>
        <taxon>Sphingobacteriales</taxon>
        <taxon>Sphingobacteriaceae</taxon>
        <taxon>Pedobacter</taxon>
    </lineage>
</organism>
<dbReference type="GO" id="GO:0005975">
    <property type="term" value="P:carbohydrate metabolic process"/>
    <property type="evidence" value="ECO:0007669"/>
    <property type="project" value="InterPro"/>
</dbReference>
<name>A0A1G6X0J1_9SPHI</name>
<evidence type="ECO:0000259" key="4">
    <source>
        <dbReference type="PROSITE" id="PS51677"/>
    </source>
</evidence>
<dbReference type="CDD" id="cd10918">
    <property type="entry name" value="CE4_NodB_like_5s_6s"/>
    <property type="match status" value="1"/>
</dbReference>